<dbReference type="NCBIfam" id="TIGR00045">
    <property type="entry name" value="glycerate kinase"/>
    <property type="match status" value="1"/>
</dbReference>
<keyword evidence="3 4" id="KW-0418">Kinase</keyword>
<dbReference type="SUPFAM" id="SSF110738">
    <property type="entry name" value="Glycerate kinase I"/>
    <property type="match status" value="1"/>
</dbReference>
<evidence type="ECO:0000256" key="3">
    <source>
        <dbReference type="ARBA" id="ARBA00022777"/>
    </source>
</evidence>
<comment type="similarity">
    <text evidence="1 4">Belongs to the glycerate kinase type-1 family.</text>
</comment>
<proteinExistence type="inferred from homology"/>
<dbReference type="Pfam" id="PF02595">
    <property type="entry name" value="Gly_kinase"/>
    <property type="match status" value="1"/>
</dbReference>
<dbReference type="InterPro" id="IPR004381">
    <property type="entry name" value="Glycerate_kinase"/>
</dbReference>
<dbReference type="Gene3D" id="3.90.1510.10">
    <property type="entry name" value="Glycerate kinase, domain 2"/>
    <property type="match status" value="1"/>
</dbReference>
<organism evidence="5 6">
    <name type="scientific">Caldalkalibacillus horti</name>
    <dbReference type="NCBI Taxonomy" id="77523"/>
    <lineage>
        <taxon>Bacteria</taxon>
        <taxon>Bacillati</taxon>
        <taxon>Bacillota</taxon>
        <taxon>Bacilli</taxon>
        <taxon>Bacillales</taxon>
        <taxon>Bacillaceae</taxon>
        <taxon>Caldalkalibacillus</taxon>
    </lineage>
</organism>
<dbReference type="PANTHER" id="PTHR21599">
    <property type="entry name" value="GLYCERATE KINASE"/>
    <property type="match status" value="1"/>
</dbReference>
<dbReference type="RefSeq" id="WP_307389343.1">
    <property type="nucleotide sequence ID" value="NZ_BAAADK010000009.1"/>
</dbReference>
<evidence type="ECO:0000313" key="6">
    <source>
        <dbReference type="Proteomes" id="UP001235840"/>
    </source>
</evidence>
<dbReference type="InterPro" id="IPR018197">
    <property type="entry name" value="Glycerate_kinase_RE-like"/>
</dbReference>
<keyword evidence="2 4" id="KW-0808">Transferase</keyword>
<gene>
    <name evidence="5" type="ORF">J2S11_000053</name>
</gene>
<evidence type="ECO:0000313" key="5">
    <source>
        <dbReference type="EMBL" id="MDQ0164154.1"/>
    </source>
</evidence>
<dbReference type="PIRSF" id="PIRSF006078">
    <property type="entry name" value="GlxK"/>
    <property type="match status" value="1"/>
</dbReference>
<dbReference type="Gene3D" id="3.40.50.10350">
    <property type="entry name" value="Glycerate kinase, domain 1"/>
    <property type="match status" value="1"/>
</dbReference>
<accession>A0ABT9VT44</accession>
<dbReference type="GO" id="GO:0008887">
    <property type="term" value="F:glycerate kinase activity"/>
    <property type="evidence" value="ECO:0007669"/>
    <property type="project" value="UniProtKB-EC"/>
</dbReference>
<evidence type="ECO:0000256" key="1">
    <source>
        <dbReference type="ARBA" id="ARBA00006284"/>
    </source>
</evidence>
<keyword evidence="6" id="KW-1185">Reference proteome</keyword>
<reference evidence="5 6" key="1">
    <citation type="submission" date="2023-07" db="EMBL/GenBank/DDBJ databases">
        <title>Genomic Encyclopedia of Type Strains, Phase IV (KMG-IV): sequencing the most valuable type-strain genomes for metagenomic binning, comparative biology and taxonomic classification.</title>
        <authorList>
            <person name="Goeker M."/>
        </authorList>
    </citation>
    <scope>NUCLEOTIDE SEQUENCE [LARGE SCALE GENOMIC DNA]</scope>
    <source>
        <strain evidence="5 6">DSM 12751</strain>
    </source>
</reference>
<dbReference type="Proteomes" id="UP001235840">
    <property type="component" value="Unassembled WGS sequence"/>
</dbReference>
<dbReference type="InterPro" id="IPR018193">
    <property type="entry name" value="Glyc_kinase_flavodox-like_fold"/>
</dbReference>
<evidence type="ECO:0000256" key="2">
    <source>
        <dbReference type="ARBA" id="ARBA00022679"/>
    </source>
</evidence>
<comment type="caution">
    <text evidence="5">The sequence shown here is derived from an EMBL/GenBank/DDBJ whole genome shotgun (WGS) entry which is preliminary data.</text>
</comment>
<name>A0ABT9VT44_9BACI</name>
<dbReference type="PANTHER" id="PTHR21599:SF0">
    <property type="entry name" value="GLYCERATE KINASE"/>
    <property type="match status" value="1"/>
</dbReference>
<dbReference type="EMBL" id="JAUSTY010000001">
    <property type="protein sequence ID" value="MDQ0164154.1"/>
    <property type="molecule type" value="Genomic_DNA"/>
</dbReference>
<sequence>MNIIVAADSYKGSLSSIEVGKAIRRGMQQALPAASISVIPMADGGEGTLDAFQFLFKGETISFSCLDPRGKQHQATYGLIKEKKLAIIESALIVGLTHLKKSSTSPLETTSFGVGQCLLHAIDHGAEEIIIGLGGSGTNDGGIGLLEALGAKFYSKGSQLTHVKARHLDEIDQIDLTTLDPRVKTCTITIAADVENPLFGDHGATAVFGPQKGVTPELHDILEKGMINYASVIDPSASFSSLKGAGAAGGLGFALLLLNASIRSGAELLYDYLHLEEKLQQADLLISGEGKTDEQTMYGKAPFFLAQKAKQVDVPVIFISGSLGSGLEQLSTSVDACFSIVPKPATLEESMNKAALWVEDTAYQIGKVLSIQQK</sequence>
<protein>
    <submittedName>
        <fullName evidence="5">Glycerate kinase</fullName>
        <ecNumber evidence="5">2.7.1.31</ecNumber>
    </submittedName>
</protein>
<dbReference type="EC" id="2.7.1.31" evidence="5"/>
<dbReference type="InterPro" id="IPR036129">
    <property type="entry name" value="Glycerate_kinase_sf"/>
</dbReference>
<evidence type="ECO:0000256" key="4">
    <source>
        <dbReference type="PIRNR" id="PIRNR006078"/>
    </source>
</evidence>